<keyword evidence="6" id="KW-1133">Transmembrane helix</keyword>
<proteinExistence type="inferred from homology"/>
<name>A0A9W6YEM2_9STRA</name>
<feature type="region of interest" description="Disordered" evidence="5">
    <location>
        <begin position="1"/>
        <end position="67"/>
    </location>
</feature>
<dbReference type="InterPro" id="IPR027417">
    <property type="entry name" value="P-loop_NTPase"/>
</dbReference>
<dbReference type="GO" id="GO:0003924">
    <property type="term" value="F:GTPase activity"/>
    <property type="evidence" value="ECO:0007669"/>
    <property type="project" value="InterPro"/>
</dbReference>
<evidence type="ECO:0000256" key="6">
    <source>
        <dbReference type="SAM" id="Phobius"/>
    </source>
</evidence>
<dbReference type="InterPro" id="IPR030386">
    <property type="entry name" value="G_GB1_RHD3_dom"/>
</dbReference>
<evidence type="ECO:0000313" key="9">
    <source>
        <dbReference type="Proteomes" id="UP001165121"/>
    </source>
</evidence>
<organism evidence="8 9">
    <name type="scientific">Phytophthora fragariaefolia</name>
    <dbReference type="NCBI Taxonomy" id="1490495"/>
    <lineage>
        <taxon>Eukaryota</taxon>
        <taxon>Sar</taxon>
        <taxon>Stramenopiles</taxon>
        <taxon>Oomycota</taxon>
        <taxon>Peronosporomycetes</taxon>
        <taxon>Peronosporales</taxon>
        <taxon>Peronosporaceae</taxon>
        <taxon>Phytophthora</taxon>
    </lineage>
</organism>
<evidence type="ECO:0000256" key="2">
    <source>
        <dbReference type="ARBA" id="ARBA00022801"/>
    </source>
</evidence>
<dbReference type="SUPFAM" id="SSF48340">
    <property type="entry name" value="Interferon-induced guanylate-binding protein 1 (GBP1), C-terminal domain"/>
    <property type="match status" value="1"/>
</dbReference>
<comment type="caution">
    <text evidence="8">The sequence shown here is derived from an EMBL/GenBank/DDBJ whole genome shotgun (WGS) entry which is preliminary data.</text>
</comment>
<keyword evidence="6" id="KW-0472">Membrane</keyword>
<dbReference type="GO" id="GO:0005525">
    <property type="term" value="F:GTP binding"/>
    <property type="evidence" value="ECO:0007669"/>
    <property type="project" value="UniProtKB-KW"/>
</dbReference>
<feature type="compositionally biased region" description="Basic and acidic residues" evidence="5">
    <location>
        <begin position="43"/>
        <end position="52"/>
    </location>
</feature>
<keyword evidence="3" id="KW-0342">GTP-binding</keyword>
<protein>
    <submittedName>
        <fullName evidence="8">Unnamed protein product</fullName>
    </submittedName>
</protein>
<dbReference type="InterPro" id="IPR003191">
    <property type="entry name" value="Guanylate-bd/ATL_C"/>
</dbReference>
<dbReference type="PANTHER" id="PTHR10751">
    <property type="entry name" value="GUANYLATE BINDING PROTEIN"/>
    <property type="match status" value="1"/>
</dbReference>
<accession>A0A9W6YEM2</accession>
<evidence type="ECO:0000256" key="5">
    <source>
        <dbReference type="SAM" id="MobiDB-lite"/>
    </source>
</evidence>
<feature type="transmembrane region" description="Helical" evidence="6">
    <location>
        <begin position="378"/>
        <end position="398"/>
    </location>
</feature>
<dbReference type="PROSITE" id="PS51715">
    <property type="entry name" value="G_GB1_RHD3"/>
    <property type="match status" value="1"/>
</dbReference>
<dbReference type="AlphaFoldDB" id="A0A9W6YEM2"/>
<gene>
    <name evidence="8" type="ORF">Pfra01_002628100</name>
</gene>
<evidence type="ECO:0000256" key="3">
    <source>
        <dbReference type="ARBA" id="ARBA00023134"/>
    </source>
</evidence>
<dbReference type="InterPro" id="IPR015894">
    <property type="entry name" value="Guanylate-bd_N"/>
</dbReference>
<keyword evidence="1" id="KW-0547">Nucleotide-binding</keyword>
<dbReference type="Gene3D" id="3.40.50.300">
    <property type="entry name" value="P-loop containing nucleotide triphosphate hydrolases"/>
    <property type="match status" value="1"/>
</dbReference>
<evidence type="ECO:0000256" key="4">
    <source>
        <dbReference type="PROSITE-ProRule" id="PRU01052"/>
    </source>
</evidence>
<dbReference type="Proteomes" id="UP001165121">
    <property type="component" value="Unassembled WGS sequence"/>
</dbReference>
<feature type="domain" description="GB1/RHD3-type G" evidence="7">
    <location>
        <begin position="1"/>
        <end position="169"/>
    </location>
</feature>
<evidence type="ECO:0000313" key="8">
    <source>
        <dbReference type="EMBL" id="GMF60592.1"/>
    </source>
</evidence>
<sequence>MALFGDTKSSSSLSDKQQMLQRAASAAGAAEQGLDKSASSVSGKDEEKKEENEDKEDDDDATPKRPRPFQRLDFLVRDWQDFSRNQSLAEKREDMEQYMVELLSSRKQKDLADTREQISSCFEKVACFLLPHPGHAVTEREYDGSVEAIDNRFLELLTAYLDDLFDPANLFPKKIHGVTVTSRELFTYIKTYAGLFREASIFPEAKTLLEATAEANNVNQRDKALLKYKREMEKVAGSKCQYVPVQELEAHHKACLQGAMDVFDDGARMGRRSEIMRFRQELADEIEKERHRYLEINAERDPYKNLEFYLIPGCLALALLVFRISQDLLCYEHIGYDIPLYDCKYVVILLCELENDFSCLNDLLLLICRQVSHTLSHLYWALIVFMLLIMMSTGQVMFKRVKTVISIIKTAIDASKEDGKEKKD</sequence>
<dbReference type="Pfam" id="PF02841">
    <property type="entry name" value="GBP_C"/>
    <property type="match status" value="1"/>
</dbReference>
<feature type="compositionally biased region" description="Polar residues" evidence="5">
    <location>
        <begin position="7"/>
        <end position="20"/>
    </location>
</feature>
<dbReference type="Gene3D" id="1.20.58.420">
    <property type="entry name" value="AHSP"/>
    <property type="match status" value="1"/>
</dbReference>
<keyword evidence="2" id="KW-0378">Hydrolase</keyword>
<dbReference type="OrthoDB" id="7788754at2759"/>
<dbReference type="EMBL" id="BSXT01005486">
    <property type="protein sequence ID" value="GMF60592.1"/>
    <property type="molecule type" value="Genomic_DNA"/>
</dbReference>
<keyword evidence="9" id="KW-1185">Reference proteome</keyword>
<keyword evidence="6" id="KW-0812">Transmembrane</keyword>
<reference evidence="8" key="1">
    <citation type="submission" date="2023-04" db="EMBL/GenBank/DDBJ databases">
        <title>Phytophthora fragariaefolia NBRC 109709.</title>
        <authorList>
            <person name="Ichikawa N."/>
            <person name="Sato H."/>
            <person name="Tonouchi N."/>
        </authorList>
    </citation>
    <scope>NUCLEOTIDE SEQUENCE</scope>
    <source>
        <strain evidence="8">NBRC 109709</strain>
    </source>
</reference>
<dbReference type="Pfam" id="PF02263">
    <property type="entry name" value="GBP"/>
    <property type="match status" value="1"/>
</dbReference>
<evidence type="ECO:0000256" key="1">
    <source>
        <dbReference type="ARBA" id="ARBA00022741"/>
    </source>
</evidence>
<comment type="similarity">
    <text evidence="4">Belongs to the TRAFAC class dynamin-like GTPase superfamily. GB1/RHD3 GTPase family.</text>
</comment>
<evidence type="ECO:0000259" key="7">
    <source>
        <dbReference type="PROSITE" id="PS51715"/>
    </source>
</evidence>
<dbReference type="InterPro" id="IPR036543">
    <property type="entry name" value="Guanylate-bd_C_sf"/>
</dbReference>